<organism evidence="1 2">
    <name type="scientific">Ottowia flava</name>
    <dbReference type="NCBI Taxonomy" id="2675430"/>
    <lineage>
        <taxon>Bacteria</taxon>
        <taxon>Pseudomonadati</taxon>
        <taxon>Pseudomonadota</taxon>
        <taxon>Betaproteobacteria</taxon>
        <taxon>Burkholderiales</taxon>
        <taxon>Comamonadaceae</taxon>
        <taxon>Ottowia</taxon>
    </lineage>
</organism>
<proteinExistence type="predicted"/>
<dbReference type="RefSeq" id="WP_370512939.1">
    <property type="nucleotide sequence ID" value="NZ_JBHUEJ010000007.1"/>
</dbReference>
<gene>
    <name evidence="1" type="ORF">ACFSF0_02420</name>
</gene>
<comment type="caution">
    <text evidence="1">The sequence shown here is derived from an EMBL/GenBank/DDBJ whole genome shotgun (WGS) entry which is preliminary data.</text>
</comment>
<sequence>MAQRLNRRSVEDADEKRAKRFFADARLPSGERAELEDYRNSGKSIRAWYWLPDTMNRR</sequence>
<dbReference type="Proteomes" id="UP001597304">
    <property type="component" value="Unassembled WGS sequence"/>
</dbReference>
<dbReference type="EMBL" id="JBHUEJ010000007">
    <property type="protein sequence ID" value="MFD1709450.1"/>
    <property type="molecule type" value="Genomic_DNA"/>
</dbReference>
<name>A0ABW4KT56_9BURK</name>
<protein>
    <submittedName>
        <fullName evidence="1">Uncharacterized protein</fullName>
    </submittedName>
</protein>
<reference evidence="2" key="1">
    <citation type="journal article" date="2019" name="Int. J. Syst. Evol. Microbiol.">
        <title>The Global Catalogue of Microorganisms (GCM) 10K type strain sequencing project: providing services to taxonomists for standard genome sequencing and annotation.</title>
        <authorList>
            <consortium name="The Broad Institute Genomics Platform"/>
            <consortium name="The Broad Institute Genome Sequencing Center for Infectious Disease"/>
            <person name="Wu L."/>
            <person name="Ma J."/>
        </authorList>
    </citation>
    <scope>NUCLEOTIDE SEQUENCE [LARGE SCALE GENOMIC DNA]</scope>
    <source>
        <strain evidence="2">LMG 29247</strain>
    </source>
</reference>
<accession>A0ABW4KT56</accession>
<evidence type="ECO:0000313" key="2">
    <source>
        <dbReference type="Proteomes" id="UP001597304"/>
    </source>
</evidence>
<dbReference type="SUPFAM" id="SSF54060">
    <property type="entry name" value="His-Me finger endonucleases"/>
    <property type="match status" value="1"/>
</dbReference>
<dbReference type="InterPro" id="IPR044925">
    <property type="entry name" value="His-Me_finger_sf"/>
</dbReference>
<keyword evidence="2" id="KW-1185">Reference proteome</keyword>
<evidence type="ECO:0000313" key="1">
    <source>
        <dbReference type="EMBL" id="MFD1709450.1"/>
    </source>
</evidence>